<name>A0A365N0V3_GIBIN</name>
<sequence>MATYTEQLAYEQPTGAVAAELLSTPPTPWATYEDLPETPRANFTDQIPYLQSPMPAYMELRASPPTPKAHDTEELWSPPPTPRATYEDLPETPRANFTDQIPYLQSPVPAYMELRASPPTPKARDTEELDNSQRTDSTCIESGWSFSKPHLANDQFISQVAENDVCADASPISYLSDECNHCGCSDFGDDRAPPLENMESRRNERSLSQLGDLQDDLAFNSSQSVIPCSPDSPIRPQQSPGVLGTPNLCGSSCHAPPGGMQSTAIAITFQGLEALCMLQLCMIIHSAASTRQPNIGLNRRISSSSSESCSLVPNTTGITTHEIAEANGSQVMRNNIQTTSRKRKLESRLSNKDYSLSKRTKKSKRKTSRASFQLMALYLKDADLPPAQAQEWKYEWNNKSKSWTSTGAPEGFQVMSGEVLYMLSNDMRFEVRPNAGWLPVYMTKDGNVFRGTDSLESDWHFTITDDIMQSMLISNVTGEGTWTR</sequence>
<dbReference type="Proteomes" id="UP000251714">
    <property type="component" value="Unassembled WGS sequence"/>
</dbReference>
<reference evidence="2 3" key="1">
    <citation type="submission" date="2017-12" db="EMBL/GenBank/DDBJ databases">
        <title>Genome sequence of the mycotoxigenic crop pathogen Fusarium proliferatum, strain ITEM 2341 from Date Palm.</title>
        <authorList>
            <person name="Almiman B.F."/>
            <person name="Shittu T.A."/>
            <person name="Muthumeenakshi S."/>
            <person name="Baroncelli R."/>
            <person name="Sreenivasaprasada S."/>
        </authorList>
    </citation>
    <scope>NUCLEOTIDE SEQUENCE [LARGE SCALE GENOMIC DNA]</scope>
    <source>
        <strain evidence="2 3">ITEM 2341</strain>
    </source>
</reference>
<feature type="region of interest" description="Disordered" evidence="1">
    <location>
        <begin position="63"/>
        <end position="83"/>
    </location>
</feature>
<protein>
    <submittedName>
        <fullName evidence="2">Uncharacterized protein</fullName>
    </submittedName>
</protein>
<evidence type="ECO:0000313" key="3">
    <source>
        <dbReference type="Proteomes" id="UP000251714"/>
    </source>
</evidence>
<proteinExistence type="predicted"/>
<evidence type="ECO:0000256" key="1">
    <source>
        <dbReference type="SAM" id="MobiDB-lite"/>
    </source>
</evidence>
<comment type="caution">
    <text evidence="2">The sequence shown here is derived from an EMBL/GenBank/DDBJ whole genome shotgun (WGS) entry which is preliminary data.</text>
</comment>
<gene>
    <name evidence="2" type="ORF">FPRO05_03202</name>
</gene>
<feature type="compositionally biased region" description="Basic residues" evidence="1">
    <location>
        <begin position="358"/>
        <end position="368"/>
    </location>
</feature>
<accession>A0A365N0V3</accession>
<dbReference type="AlphaFoldDB" id="A0A365N0V3"/>
<evidence type="ECO:0000313" key="2">
    <source>
        <dbReference type="EMBL" id="RBA14410.1"/>
    </source>
</evidence>
<dbReference type="EMBL" id="PKMI01000028">
    <property type="protein sequence ID" value="RBA14410.1"/>
    <property type="molecule type" value="Genomic_DNA"/>
</dbReference>
<organism evidence="2 3">
    <name type="scientific">Gibberella intermedia</name>
    <name type="common">Bulb rot disease fungus</name>
    <name type="synonym">Fusarium proliferatum</name>
    <dbReference type="NCBI Taxonomy" id="948311"/>
    <lineage>
        <taxon>Eukaryota</taxon>
        <taxon>Fungi</taxon>
        <taxon>Dikarya</taxon>
        <taxon>Ascomycota</taxon>
        <taxon>Pezizomycotina</taxon>
        <taxon>Sordariomycetes</taxon>
        <taxon>Hypocreomycetidae</taxon>
        <taxon>Hypocreales</taxon>
        <taxon>Nectriaceae</taxon>
        <taxon>Fusarium</taxon>
        <taxon>Fusarium fujikuroi species complex</taxon>
    </lineage>
</organism>
<feature type="region of interest" description="Disordered" evidence="1">
    <location>
        <begin position="338"/>
        <end position="368"/>
    </location>
</feature>